<comment type="caution">
    <text evidence="3">The sequence shown here is derived from an EMBL/GenBank/DDBJ whole genome shotgun (WGS) entry which is preliminary data.</text>
</comment>
<feature type="compositionally biased region" description="Basic and acidic residues" evidence="1">
    <location>
        <begin position="130"/>
        <end position="154"/>
    </location>
</feature>
<dbReference type="PANTHER" id="PTHR47584:SF14">
    <property type="entry name" value="L10-INTERACTING MYB DOMAIN-CONTAINING PROTEIN-LIKE"/>
    <property type="match status" value="1"/>
</dbReference>
<keyword evidence="4" id="KW-1185">Reference proteome</keyword>
<dbReference type="EMBL" id="JBFOLK010000002">
    <property type="protein sequence ID" value="KAL2533450.1"/>
    <property type="molecule type" value="Genomic_DNA"/>
</dbReference>
<gene>
    <name evidence="3" type="ORF">Adt_06801</name>
</gene>
<evidence type="ECO:0000313" key="3">
    <source>
        <dbReference type="EMBL" id="KAL2533450.1"/>
    </source>
</evidence>
<name>A0ABD1VA81_9LAMI</name>
<evidence type="ECO:0000259" key="2">
    <source>
        <dbReference type="Pfam" id="PF12776"/>
    </source>
</evidence>
<reference evidence="4" key="1">
    <citation type="submission" date="2024-07" db="EMBL/GenBank/DDBJ databases">
        <title>Two chromosome-level genome assemblies of Korean endemic species Abeliophyllum distichum and Forsythia ovata (Oleaceae).</title>
        <authorList>
            <person name="Jang H."/>
        </authorList>
    </citation>
    <scope>NUCLEOTIDE SEQUENCE [LARGE SCALE GENOMIC DNA]</scope>
</reference>
<proteinExistence type="predicted"/>
<feature type="region of interest" description="Disordered" evidence="1">
    <location>
        <begin position="126"/>
        <end position="154"/>
    </location>
</feature>
<dbReference type="InterPro" id="IPR024752">
    <property type="entry name" value="Myb/SANT-like_dom"/>
</dbReference>
<dbReference type="Pfam" id="PF12776">
    <property type="entry name" value="Myb_DNA-bind_3"/>
    <property type="match status" value="1"/>
</dbReference>
<organism evidence="3 4">
    <name type="scientific">Abeliophyllum distichum</name>
    <dbReference type="NCBI Taxonomy" id="126358"/>
    <lineage>
        <taxon>Eukaryota</taxon>
        <taxon>Viridiplantae</taxon>
        <taxon>Streptophyta</taxon>
        <taxon>Embryophyta</taxon>
        <taxon>Tracheophyta</taxon>
        <taxon>Spermatophyta</taxon>
        <taxon>Magnoliopsida</taxon>
        <taxon>eudicotyledons</taxon>
        <taxon>Gunneridae</taxon>
        <taxon>Pentapetalae</taxon>
        <taxon>asterids</taxon>
        <taxon>lamiids</taxon>
        <taxon>Lamiales</taxon>
        <taxon>Oleaceae</taxon>
        <taxon>Forsythieae</taxon>
        <taxon>Abeliophyllum</taxon>
    </lineage>
</organism>
<accession>A0ABD1VA81</accession>
<dbReference type="AlphaFoldDB" id="A0ABD1VA81"/>
<dbReference type="Proteomes" id="UP001604336">
    <property type="component" value="Unassembled WGS sequence"/>
</dbReference>
<dbReference type="InterPro" id="IPR045026">
    <property type="entry name" value="LIMYB"/>
</dbReference>
<evidence type="ECO:0000313" key="4">
    <source>
        <dbReference type="Proteomes" id="UP001604336"/>
    </source>
</evidence>
<protein>
    <submittedName>
        <fullName evidence="3">Myb DNA-bind 3 domain-containing protein</fullName>
    </submittedName>
</protein>
<sequence>MIDKTKIDYGVERLKEKWNHLRKVHRMFSELLEYTGVTWDPNTNKVNAAGKVWQHFYTINKSDYKIFKREGCKHYQILGEIFSGTKATGGLGNASTHLPANSKEERQVEDDFLNRSVHVHVENLDDDVNEVPKTRRREEIGTSSERRREEPKISKSDKLEACMAQCSSIVSLKNEETELQTLYLKEKLSKMQEKSCNQSEANSPDPYSNIVYLDILNNIEGVSNEVYIKVLKVFKDSDFRVSFVKMPEAMRCPNLELL</sequence>
<evidence type="ECO:0000256" key="1">
    <source>
        <dbReference type="SAM" id="MobiDB-lite"/>
    </source>
</evidence>
<dbReference type="PANTHER" id="PTHR47584">
    <property type="match status" value="1"/>
</dbReference>
<feature type="domain" description="Myb/SANT-like" evidence="2">
    <location>
        <begin position="3"/>
        <end position="55"/>
    </location>
</feature>